<protein>
    <recommendedName>
        <fullName evidence="4">MotA/TolQ/ExbB proton channel domain-containing protein</fullName>
    </recommendedName>
</protein>
<evidence type="ECO:0000256" key="1">
    <source>
        <dbReference type="SAM" id="Phobius"/>
    </source>
</evidence>
<sequence length="384" mass="43030">MFGLGLETSIALIFIIILIIYFHVKYNDKTVVYAPTILTTTGIFATFLGIAFGLLHFDTTNIEASVPALLNGLKTAFWASVMGVGGALTLKFRHFFIGEKADETGLPEDVTPKDILIALKEINITLEQQQGSQEFISQIKLLRQDNNDRLDALKQAQIEALNKLNEMSSKTLVEALRDVIYDFNNKITEQFGDNFKELNEAVGRLLIWQEDYKGFVEQTTAQYRQVVISMEQASKDYKTLVDQAGNFTQTSQQLGEMLTALDVQKNNLQQMLTSLAELLLKASGSLPDIENKIIELTKQLTSSVQANQERVSHTITEFDNHSKELIEKTSRQSQEFNVGIEKAVNDSLTSLGKQLAIMTEKFAHDYEGLAESLEKISRMTKGTL</sequence>
<feature type="transmembrane region" description="Helical" evidence="1">
    <location>
        <begin position="6"/>
        <end position="24"/>
    </location>
</feature>
<dbReference type="AlphaFoldDB" id="A0AAE8KHI3"/>
<feature type="transmembrane region" description="Helical" evidence="1">
    <location>
        <begin position="31"/>
        <end position="55"/>
    </location>
</feature>
<keyword evidence="1" id="KW-0472">Membrane</keyword>
<feature type="transmembrane region" description="Helical" evidence="1">
    <location>
        <begin position="75"/>
        <end position="92"/>
    </location>
</feature>
<evidence type="ECO:0000313" key="3">
    <source>
        <dbReference type="Proteomes" id="UP000294065"/>
    </source>
</evidence>
<reference evidence="2 3" key="1">
    <citation type="submission" date="2019-02" db="EMBL/GenBank/DDBJ databases">
        <title>The Batch Genome Submission of Acinetobacter spp. strains.</title>
        <authorList>
            <person name="Qin J."/>
            <person name="Hu Y."/>
            <person name="Ye H."/>
            <person name="Wei L."/>
            <person name="Feng Y."/>
            <person name="Zong Z."/>
        </authorList>
    </citation>
    <scope>NUCLEOTIDE SEQUENCE [LARGE SCALE GENOMIC DNA]</scope>
    <source>
        <strain evidence="2 3">WCHAP100012</strain>
    </source>
</reference>
<name>A0AAE8KHI3_ACIPI</name>
<evidence type="ECO:0000313" key="2">
    <source>
        <dbReference type="EMBL" id="RZH32129.1"/>
    </source>
</evidence>
<evidence type="ECO:0008006" key="4">
    <source>
        <dbReference type="Google" id="ProtNLM"/>
    </source>
</evidence>
<proteinExistence type="predicted"/>
<comment type="caution">
    <text evidence="2">The sequence shown here is derived from an EMBL/GenBank/DDBJ whole genome shotgun (WGS) entry which is preliminary data.</text>
</comment>
<organism evidence="2 3">
    <name type="scientific">Acinetobacter pittii</name>
    <name type="common">Acinetobacter genomosp. 3</name>
    <dbReference type="NCBI Taxonomy" id="48296"/>
    <lineage>
        <taxon>Bacteria</taxon>
        <taxon>Pseudomonadati</taxon>
        <taxon>Pseudomonadota</taxon>
        <taxon>Gammaproteobacteria</taxon>
        <taxon>Moraxellales</taxon>
        <taxon>Moraxellaceae</taxon>
        <taxon>Acinetobacter</taxon>
        <taxon>Acinetobacter calcoaceticus/baumannii complex</taxon>
    </lineage>
</organism>
<dbReference type="RefSeq" id="WP_130172546.1">
    <property type="nucleotide sequence ID" value="NZ_SGTH01000001.1"/>
</dbReference>
<keyword evidence="1" id="KW-0812">Transmembrane</keyword>
<dbReference type="EMBL" id="SGTH01000001">
    <property type="protein sequence ID" value="RZH32129.1"/>
    <property type="molecule type" value="Genomic_DNA"/>
</dbReference>
<gene>
    <name evidence="2" type="ORF">EXD98_02610</name>
</gene>
<accession>A0AAE8KHI3</accession>
<keyword evidence="1" id="KW-1133">Transmembrane helix</keyword>
<dbReference type="Proteomes" id="UP000294065">
    <property type="component" value="Unassembled WGS sequence"/>
</dbReference>